<dbReference type="Gene3D" id="3.30.65.10">
    <property type="entry name" value="Bacterial Topoisomerase I, domain 1"/>
    <property type="match status" value="1"/>
</dbReference>
<keyword evidence="1" id="KW-0472">Membrane</keyword>
<dbReference type="EMBL" id="WIWF01000213">
    <property type="protein sequence ID" value="MQT77935.1"/>
    <property type="molecule type" value="Genomic_DNA"/>
</dbReference>
<evidence type="ECO:0008006" key="4">
    <source>
        <dbReference type="Google" id="ProtNLM"/>
    </source>
</evidence>
<comment type="caution">
    <text evidence="2">The sequence shown here is derived from an EMBL/GenBank/DDBJ whole genome shotgun (WGS) entry which is preliminary data.</text>
</comment>
<feature type="transmembrane region" description="Helical" evidence="1">
    <location>
        <begin position="36"/>
        <end position="60"/>
    </location>
</feature>
<evidence type="ECO:0000313" key="3">
    <source>
        <dbReference type="Proteomes" id="UP000447574"/>
    </source>
</evidence>
<dbReference type="AlphaFoldDB" id="A0A7X2BWM0"/>
<keyword evidence="1" id="KW-0812">Transmembrane</keyword>
<evidence type="ECO:0000313" key="2">
    <source>
        <dbReference type="EMBL" id="MQT77935.1"/>
    </source>
</evidence>
<proteinExistence type="predicted"/>
<protein>
    <recommendedName>
        <fullName evidence="4">DNA topoisomerase type IA zn finger domain-containing protein</fullName>
    </recommendedName>
</protein>
<dbReference type="SUPFAM" id="SSF57783">
    <property type="entry name" value="Zinc beta-ribbon"/>
    <property type="match status" value="1"/>
</dbReference>
<dbReference type="RefSeq" id="WP_153439205.1">
    <property type="nucleotide sequence ID" value="NZ_WIWF01000213.1"/>
</dbReference>
<keyword evidence="1" id="KW-1133">Transmembrane helix</keyword>
<reference evidence="2 3" key="1">
    <citation type="submission" date="2019-10" db="EMBL/GenBank/DDBJ databases">
        <title>Evaluation of single-gene subtyping targets for Pseudomonas.</title>
        <authorList>
            <person name="Reichler S.J."/>
            <person name="Orsi R.H."/>
            <person name="Wiedmann M."/>
            <person name="Martin N.H."/>
            <person name="Murphy S.I."/>
        </authorList>
    </citation>
    <scope>NUCLEOTIDE SEQUENCE [LARGE SCALE GENOMIC DNA]</scope>
    <source>
        <strain evidence="2 3">FSL R10-2932</strain>
    </source>
</reference>
<accession>A0A7X2BWM0</accession>
<dbReference type="PROSITE" id="PS51257">
    <property type="entry name" value="PROKAR_LIPOPROTEIN"/>
    <property type="match status" value="1"/>
</dbReference>
<evidence type="ECO:0000256" key="1">
    <source>
        <dbReference type="SAM" id="Phobius"/>
    </source>
</evidence>
<dbReference type="Proteomes" id="UP000447574">
    <property type="component" value="Unassembled WGS sequence"/>
</dbReference>
<sequence>MIVKILKSVISNAQTFLVIWAAVIIANQLFIFGACFAPYCLIAAIPHTFVISALATFFFIESKTEENNINNNVVDRGVHHASNQNKSTKNPSQCDPVETQEVFCPKCGSRMSMRTATKGRYNGNKFWGCTKFPKCNGIINI</sequence>
<gene>
    <name evidence="2" type="ORF">GHO37_27235</name>
</gene>
<name>A0A7X2BWM0_9PSED</name>
<organism evidence="2 3">
    <name type="scientific">Pseudomonas helleri</name>
    <dbReference type="NCBI Taxonomy" id="1608996"/>
    <lineage>
        <taxon>Bacteria</taxon>
        <taxon>Pseudomonadati</taxon>
        <taxon>Pseudomonadota</taxon>
        <taxon>Gammaproteobacteria</taxon>
        <taxon>Pseudomonadales</taxon>
        <taxon>Pseudomonadaceae</taxon>
        <taxon>Pseudomonas</taxon>
    </lineage>
</organism>
<feature type="transmembrane region" description="Helical" evidence="1">
    <location>
        <begin position="12"/>
        <end position="30"/>
    </location>
</feature>